<dbReference type="PRINTS" id="PR00032">
    <property type="entry name" value="HTHARAC"/>
</dbReference>
<evidence type="ECO:0000256" key="3">
    <source>
        <dbReference type="ARBA" id="ARBA00023163"/>
    </source>
</evidence>
<dbReference type="Pfam" id="PF12833">
    <property type="entry name" value="HTH_18"/>
    <property type="match status" value="1"/>
</dbReference>
<dbReference type="PROSITE" id="PS01124">
    <property type="entry name" value="HTH_ARAC_FAMILY_2"/>
    <property type="match status" value="1"/>
</dbReference>
<dbReference type="InterPro" id="IPR037923">
    <property type="entry name" value="HTH-like"/>
</dbReference>
<accession>A0ABR7YIG9</accession>
<dbReference type="Pfam" id="PF02311">
    <property type="entry name" value="AraC_binding"/>
    <property type="match status" value="1"/>
</dbReference>
<dbReference type="InterPro" id="IPR003313">
    <property type="entry name" value="AraC-bd"/>
</dbReference>
<protein>
    <submittedName>
        <fullName evidence="6">Helix-turn-helix domain-containing protein</fullName>
    </submittedName>
</protein>
<name>A0ABR7YIG9_9SPHI</name>
<organism evidence="6 7">
    <name type="scientific">Sphingobacterium litopenaei</name>
    <dbReference type="NCBI Taxonomy" id="2763500"/>
    <lineage>
        <taxon>Bacteria</taxon>
        <taxon>Pseudomonadati</taxon>
        <taxon>Bacteroidota</taxon>
        <taxon>Sphingobacteriia</taxon>
        <taxon>Sphingobacteriales</taxon>
        <taxon>Sphingobacteriaceae</taxon>
        <taxon>Sphingobacterium</taxon>
    </lineage>
</organism>
<dbReference type="EMBL" id="JACOIJ010000054">
    <property type="protein sequence ID" value="MBD1431056.1"/>
    <property type="molecule type" value="Genomic_DNA"/>
</dbReference>
<sequence length="289" mass="33603">MSETRPYSDSVQILPALKFNVLAIEDFVALMELDYSQTFKINCYTLIFITSGQTQYVVDFKVYDLKEGDVLLLSPGQVFYCLTPRRVKGKMIYLMEEFFHVNSEQDFVVGNYSLLMILCQKGKLTISSDRKPNFYCLIDLITSEVETFKDRPSIILQQLISVLLNSLEREYSRLERNEIFIAEKNLALKFKVLVEKDLSVKNNVEYFCSKLKISKSTLQKATKLVFHKTPKDIIEEVLLLEAKRLLKVSNLHIQEVGYNLGFTDPTNFTKFFKRNTGLTPNNFRKKKFD</sequence>
<dbReference type="InterPro" id="IPR009057">
    <property type="entry name" value="Homeodomain-like_sf"/>
</dbReference>
<evidence type="ECO:0000259" key="5">
    <source>
        <dbReference type="PROSITE" id="PS01124"/>
    </source>
</evidence>
<evidence type="ECO:0000313" key="6">
    <source>
        <dbReference type="EMBL" id="MBD1431056.1"/>
    </source>
</evidence>
<dbReference type="Gene3D" id="1.10.10.60">
    <property type="entry name" value="Homeodomain-like"/>
    <property type="match status" value="1"/>
</dbReference>
<dbReference type="SMART" id="SM00342">
    <property type="entry name" value="HTH_ARAC"/>
    <property type="match status" value="1"/>
</dbReference>
<keyword evidence="7" id="KW-1185">Reference proteome</keyword>
<dbReference type="PANTHER" id="PTHR43280:SF32">
    <property type="entry name" value="TRANSCRIPTIONAL REGULATORY PROTEIN"/>
    <property type="match status" value="1"/>
</dbReference>
<keyword evidence="3" id="KW-0804">Transcription</keyword>
<dbReference type="InterPro" id="IPR020449">
    <property type="entry name" value="Tscrpt_reg_AraC-type_HTH"/>
</dbReference>
<keyword evidence="4" id="KW-0175">Coiled coil</keyword>
<feature type="domain" description="HTH araC/xylS-type" evidence="5">
    <location>
        <begin position="188"/>
        <end position="286"/>
    </location>
</feature>
<dbReference type="InterPro" id="IPR018060">
    <property type="entry name" value="HTH_AraC"/>
</dbReference>
<dbReference type="PANTHER" id="PTHR43280">
    <property type="entry name" value="ARAC-FAMILY TRANSCRIPTIONAL REGULATOR"/>
    <property type="match status" value="1"/>
</dbReference>
<gene>
    <name evidence="6" type="ORF">H8B04_16120</name>
</gene>
<evidence type="ECO:0000256" key="2">
    <source>
        <dbReference type="ARBA" id="ARBA00023125"/>
    </source>
</evidence>
<proteinExistence type="predicted"/>
<evidence type="ECO:0000256" key="4">
    <source>
        <dbReference type="SAM" id="Coils"/>
    </source>
</evidence>
<keyword evidence="2" id="KW-0238">DNA-binding</keyword>
<comment type="caution">
    <text evidence="6">The sequence shown here is derived from an EMBL/GenBank/DDBJ whole genome shotgun (WGS) entry which is preliminary data.</text>
</comment>
<dbReference type="Proteomes" id="UP000651271">
    <property type="component" value="Unassembled WGS sequence"/>
</dbReference>
<evidence type="ECO:0000256" key="1">
    <source>
        <dbReference type="ARBA" id="ARBA00023015"/>
    </source>
</evidence>
<reference evidence="6 7" key="1">
    <citation type="submission" date="2020-08" db="EMBL/GenBank/DDBJ databases">
        <title>Sphingobacterium sp. DN04309 isolated from aquaculture water.</title>
        <authorList>
            <person name="Zhang M."/>
        </authorList>
    </citation>
    <scope>NUCLEOTIDE SEQUENCE [LARGE SCALE GENOMIC DNA]</scope>
    <source>
        <strain evidence="6 7">DN04309</strain>
    </source>
</reference>
<dbReference type="RefSeq" id="WP_223815474.1">
    <property type="nucleotide sequence ID" value="NZ_JACOIJ010000054.1"/>
</dbReference>
<keyword evidence="1" id="KW-0805">Transcription regulation</keyword>
<dbReference type="SUPFAM" id="SSF51215">
    <property type="entry name" value="Regulatory protein AraC"/>
    <property type="match status" value="1"/>
</dbReference>
<feature type="coiled-coil region" evidence="4">
    <location>
        <begin position="157"/>
        <end position="184"/>
    </location>
</feature>
<dbReference type="SUPFAM" id="SSF46689">
    <property type="entry name" value="Homeodomain-like"/>
    <property type="match status" value="1"/>
</dbReference>
<evidence type="ECO:0000313" key="7">
    <source>
        <dbReference type="Proteomes" id="UP000651271"/>
    </source>
</evidence>